<sequence length="63" mass="6921">RKCPEINVTFPAVVFFGDSIVDSGNNNYIITLLRCNFAPYGQDFIGGKSTGRYSNGLFPSDIL</sequence>
<dbReference type="EMBL" id="KI630476">
    <property type="protein sequence ID" value="EYU38775.1"/>
    <property type="molecule type" value="Genomic_DNA"/>
</dbReference>
<dbReference type="InterPro" id="IPR036514">
    <property type="entry name" value="SGNH_hydro_sf"/>
</dbReference>
<protein>
    <recommendedName>
        <fullName evidence="4">GDSL esterase/lipase</fullName>
    </recommendedName>
</protein>
<evidence type="ECO:0000256" key="1">
    <source>
        <dbReference type="ARBA" id="ARBA00022729"/>
    </source>
</evidence>
<dbReference type="InterPro" id="IPR050592">
    <property type="entry name" value="GDSL_lipolytic_enzyme"/>
</dbReference>
<dbReference type="STRING" id="4155.A0A022RIP3"/>
<dbReference type="PANTHER" id="PTHR45642:SF139">
    <property type="entry name" value="SGNH HYDROLASE-TYPE ESTERASE DOMAIN-CONTAINING PROTEIN"/>
    <property type="match status" value="1"/>
</dbReference>
<reference evidence="2 3" key="1">
    <citation type="journal article" date="2013" name="Proc. Natl. Acad. Sci. U.S.A.">
        <title>Fine-scale variation in meiotic recombination in Mimulus inferred from population shotgun sequencing.</title>
        <authorList>
            <person name="Hellsten U."/>
            <person name="Wright K.M."/>
            <person name="Jenkins J."/>
            <person name="Shu S."/>
            <person name="Yuan Y."/>
            <person name="Wessler S.R."/>
            <person name="Schmutz J."/>
            <person name="Willis J.H."/>
            <person name="Rokhsar D.S."/>
        </authorList>
    </citation>
    <scope>NUCLEOTIDE SEQUENCE [LARGE SCALE GENOMIC DNA]</scope>
    <source>
        <strain evidence="3">cv. DUN x IM62</strain>
    </source>
</reference>
<evidence type="ECO:0000313" key="3">
    <source>
        <dbReference type="Proteomes" id="UP000030748"/>
    </source>
</evidence>
<dbReference type="Proteomes" id="UP000030748">
    <property type="component" value="Unassembled WGS sequence"/>
</dbReference>
<feature type="non-terminal residue" evidence="2">
    <location>
        <position position="63"/>
    </location>
</feature>
<name>A0A022RIP3_ERYGU</name>
<dbReference type="AlphaFoldDB" id="A0A022RIP3"/>
<dbReference type="PANTHER" id="PTHR45642">
    <property type="entry name" value="GDSL ESTERASE/LIPASE EXL3"/>
    <property type="match status" value="1"/>
</dbReference>
<proteinExistence type="predicted"/>
<gene>
    <name evidence="2" type="ORF">MIMGU_mgv1a0221181mg</name>
</gene>
<dbReference type="Gene3D" id="3.40.50.1110">
    <property type="entry name" value="SGNH hydrolase"/>
    <property type="match status" value="1"/>
</dbReference>
<accession>A0A022RIP3</accession>
<evidence type="ECO:0008006" key="4">
    <source>
        <dbReference type="Google" id="ProtNLM"/>
    </source>
</evidence>
<organism evidence="2 3">
    <name type="scientific">Erythranthe guttata</name>
    <name type="common">Yellow monkey flower</name>
    <name type="synonym">Mimulus guttatus</name>
    <dbReference type="NCBI Taxonomy" id="4155"/>
    <lineage>
        <taxon>Eukaryota</taxon>
        <taxon>Viridiplantae</taxon>
        <taxon>Streptophyta</taxon>
        <taxon>Embryophyta</taxon>
        <taxon>Tracheophyta</taxon>
        <taxon>Spermatophyta</taxon>
        <taxon>Magnoliopsida</taxon>
        <taxon>eudicotyledons</taxon>
        <taxon>Gunneridae</taxon>
        <taxon>Pentapetalae</taxon>
        <taxon>asterids</taxon>
        <taxon>lamiids</taxon>
        <taxon>Lamiales</taxon>
        <taxon>Phrymaceae</taxon>
        <taxon>Erythranthe</taxon>
    </lineage>
</organism>
<feature type="non-terminal residue" evidence="2">
    <location>
        <position position="1"/>
    </location>
</feature>
<keyword evidence="3" id="KW-1185">Reference proteome</keyword>
<keyword evidence="1" id="KW-0732">Signal</keyword>
<evidence type="ECO:0000313" key="2">
    <source>
        <dbReference type="EMBL" id="EYU38775.1"/>
    </source>
</evidence>